<dbReference type="Gene3D" id="2.60.120.10">
    <property type="entry name" value="Jelly Rolls"/>
    <property type="match status" value="1"/>
</dbReference>
<proteinExistence type="predicted"/>
<dbReference type="Gene3D" id="1.10.10.60">
    <property type="entry name" value="Homeodomain-like"/>
    <property type="match status" value="2"/>
</dbReference>
<comment type="caution">
    <text evidence="5">The sequence shown here is derived from an EMBL/GenBank/DDBJ whole genome shotgun (WGS) entry which is preliminary data.</text>
</comment>
<dbReference type="SUPFAM" id="SSF51215">
    <property type="entry name" value="Regulatory protein AraC"/>
    <property type="match status" value="1"/>
</dbReference>
<dbReference type="AlphaFoldDB" id="A0A163TFZ8"/>
<dbReference type="PANTHER" id="PTHR43280:SF28">
    <property type="entry name" value="HTH-TYPE TRANSCRIPTIONAL ACTIVATOR RHAS"/>
    <property type="match status" value="1"/>
</dbReference>
<dbReference type="EMBL" id="LQRA01000110">
    <property type="protein sequence ID" value="KZE71727.1"/>
    <property type="molecule type" value="Genomic_DNA"/>
</dbReference>
<protein>
    <submittedName>
        <fullName evidence="5">AraC family transcriptional regulator</fullName>
    </submittedName>
</protein>
<dbReference type="Pfam" id="PF02311">
    <property type="entry name" value="AraC_binding"/>
    <property type="match status" value="1"/>
</dbReference>
<name>A0A163TFZ8_9BACL</name>
<keyword evidence="2" id="KW-0238">DNA-binding</keyword>
<accession>A0A163TFZ8</accession>
<feature type="domain" description="HTH araC/xylS-type" evidence="4">
    <location>
        <begin position="192"/>
        <end position="290"/>
    </location>
</feature>
<dbReference type="InterPro" id="IPR009057">
    <property type="entry name" value="Homeodomain-like_sf"/>
</dbReference>
<dbReference type="InterPro" id="IPR014710">
    <property type="entry name" value="RmlC-like_jellyroll"/>
</dbReference>
<dbReference type="PROSITE" id="PS01124">
    <property type="entry name" value="HTH_ARAC_FAMILY_2"/>
    <property type="match status" value="1"/>
</dbReference>
<evidence type="ECO:0000259" key="4">
    <source>
        <dbReference type="PROSITE" id="PS01124"/>
    </source>
</evidence>
<reference evidence="6" key="1">
    <citation type="submission" date="2016-01" db="EMBL/GenBank/DDBJ databases">
        <title>Draft genome of Chromobacterium sp. F49.</title>
        <authorList>
            <person name="Hong K.W."/>
        </authorList>
    </citation>
    <scope>NUCLEOTIDE SEQUENCE [LARGE SCALE GENOMIC DNA]</scope>
    <source>
        <strain evidence="6">M63</strain>
    </source>
</reference>
<dbReference type="OrthoDB" id="182534at2"/>
<dbReference type="PANTHER" id="PTHR43280">
    <property type="entry name" value="ARAC-FAMILY TRANSCRIPTIONAL REGULATOR"/>
    <property type="match status" value="1"/>
</dbReference>
<keyword evidence="6" id="KW-1185">Reference proteome</keyword>
<evidence type="ECO:0000256" key="1">
    <source>
        <dbReference type="ARBA" id="ARBA00023015"/>
    </source>
</evidence>
<evidence type="ECO:0000313" key="6">
    <source>
        <dbReference type="Proteomes" id="UP000076563"/>
    </source>
</evidence>
<dbReference type="InterPro" id="IPR037923">
    <property type="entry name" value="HTH-like"/>
</dbReference>
<gene>
    <name evidence="5" type="ORF">AV654_05850</name>
</gene>
<evidence type="ECO:0000256" key="2">
    <source>
        <dbReference type="ARBA" id="ARBA00023125"/>
    </source>
</evidence>
<dbReference type="PRINTS" id="PR00032">
    <property type="entry name" value="HTHARAC"/>
</dbReference>
<keyword evidence="3" id="KW-0804">Transcription</keyword>
<sequence length="294" mass="34334">MVNVRTEIIPREEVSLPKTYPIYVAETVGVTLLYQKLHWHDVLEINLIKSGTGYYIINGQRFDFEQGDILLINSNDLHCAYEHSDLIILVITFDVSWFLSDLRYDPNILLPYTEMGRRFTNLLDRTHPSMDLLRMTLLDIQAEHQNKHASYVSVVHANLLRFLAYVNRYFQLDNEAIACHEKVGSFQLDKMRRIISILEEQFAYPWTIEELGELTYLSPSRFSAIFKNAVGSSPLEYLIQIRLENAAKLLETTDRKIVDIAHECGFRSLSNFNRLFKQRTGFSPREARRRLLTK</sequence>
<dbReference type="GO" id="GO:0043565">
    <property type="term" value="F:sequence-specific DNA binding"/>
    <property type="evidence" value="ECO:0007669"/>
    <property type="project" value="InterPro"/>
</dbReference>
<dbReference type="InterPro" id="IPR003313">
    <property type="entry name" value="AraC-bd"/>
</dbReference>
<dbReference type="RefSeq" id="WP_063188230.1">
    <property type="nucleotide sequence ID" value="NZ_LQRA01000110.1"/>
</dbReference>
<dbReference type="Pfam" id="PF12833">
    <property type="entry name" value="HTH_18"/>
    <property type="match status" value="1"/>
</dbReference>
<dbReference type="SUPFAM" id="SSF46689">
    <property type="entry name" value="Homeodomain-like"/>
    <property type="match status" value="2"/>
</dbReference>
<keyword evidence="1" id="KW-0805">Transcription regulation</keyword>
<evidence type="ECO:0000256" key="3">
    <source>
        <dbReference type="ARBA" id="ARBA00023163"/>
    </source>
</evidence>
<dbReference type="Proteomes" id="UP000076563">
    <property type="component" value="Unassembled WGS sequence"/>
</dbReference>
<dbReference type="GO" id="GO:0003700">
    <property type="term" value="F:DNA-binding transcription factor activity"/>
    <property type="evidence" value="ECO:0007669"/>
    <property type="project" value="InterPro"/>
</dbReference>
<dbReference type="SMART" id="SM00342">
    <property type="entry name" value="HTH_ARAC"/>
    <property type="match status" value="1"/>
</dbReference>
<dbReference type="InterPro" id="IPR018062">
    <property type="entry name" value="HTH_AraC-typ_CS"/>
</dbReference>
<dbReference type="InterPro" id="IPR018060">
    <property type="entry name" value="HTH_AraC"/>
</dbReference>
<evidence type="ECO:0000313" key="5">
    <source>
        <dbReference type="EMBL" id="KZE71727.1"/>
    </source>
</evidence>
<dbReference type="PROSITE" id="PS00041">
    <property type="entry name" value="HTH_ARAC_FAMILY_1"/>
    <property type="match status" value="1"/>
</dbReference>
<dbReference type="InterPro" id="IPR020449">
    <property type="entry name" value="Tscrpt_reg_AraC-type_HTH"/>
</dbReference>
<organism evidence="5 6">
    <name type="scientific">Paenibacillus elgii</name>
    <dbReference type="NCBI Taxonomy" id="189691"/>
    <lineage>
        <taxon>Bacteria</taxon>
        <taxon>Bacillati</taxon>
        <taxon>Bacillota</taxon>
        <taxon>Bacilli</taxon>
        <taxon>Bacillales</taxon>
        <taxon>Paenibacillaceae</taxon>
        <taxon>Paenibacillus</taxon>
    </lineage>
</organism>